<dbReference type="EMBL" id="CP142434">
    <property type="protein sequence ID" value="XBC47444.1"/>
    <property type="molecule type" value="Genomic_DNA"/>
</dbReference>
<keyword evidence="1" id="KW-0812">Transmembrane</keyword>
<keyword evidence="1" id="KW-0472">Membrane</keyword>
<proteinExistence type="predicted"/>
<gene>
    <name evidence="2" type="ORF">VUQ09_07710</name>
</gene>
<name>A0AB74TLK2_9LACT</name>
<feature type="transmembrane region" description="Helical" evidence="1">
    <location>
        <begin position="226"/>
        <end position="246"/>
    </location>
</feature>
<feature type="transmembrane region" description="Helical" evidence="1">
    <location>
        <begin position="52"/>
        <end position="75"/>
    </location>
</feature>
<feature type="transmembrane region" description="Helical" evidence="1">
    <location>
        <begin position="20"/>
        <end position="40"/>
    </location>
</feature>
<dbReference type="AlphaFoldDB" id="A0AB74TLK2"/>
<reference evidence="2" key="1">
    <citation type="submission" date="2023-12" db="EMBL/GenBank/DDBJ databases">
        <title>Dolosigranulum savutii sp. nov. isolated from human upper respiratory samples collected in Botswana.</title>
        <authorList>
            <person name="Kelly M.S."/>
        </authorList>
    </citation>
    <scope>NUCLEOTIDE SEQUENCE</scope>
    <source>
        <strain evidence="2">MSK312</strain>
    </source>
</reference>
<evidence type="ECO:0008006" key="3">
    <source>
        <dbReference type="Google" id="ProtNLM"/>
    </source>
</evidence>
<dbReference type="RefSeq" id="WP_347297597.1">
    <property type="nucleotide sequence ID" value="NZ_CP142434.1"/>
</dbReference>
<evidence type="ECO:0000256" key="1">
    <source>
        <dbReference type="SAM" id="Phobius"/>
    </source>
</evidence>
<feature type="transmembrane region" description="Helical" evidence="1">
    <location>
        <begin position="179"/>
        <end position="198"/>
    </location>
</feature>
<keyword evidence="1" id="KW-1133">Transmembrane helix</keyword>
<protein>
    <recommendedName>
        <fullName evidence="3">ABC transporter permease</fullName>
    </recommendedName>
</protein>
<accession>A0AB74TLK2</accession>
<organism evidence="2">
    <name type="scientific">Dolosigranulum savutiense</name>
    <dbReference type="NCBI Taxonomy" id="3110288"/>
    <lineage>
        <taxon>Bacteria</taxon>
        <taxon>Bacillati</taxon>
        <taxon>Bacillota</taxon>
        <taxon>Bacilli</taxon>
        <taxon>Lactobacillales</taxon>
        <taxon>Carnobacteriaceae</taxon>
        <taxon>Dolosigranulum</taxon>
    </lineage>
</organism>
<feature type="transmembrane region" description="Helical" evidence="1">
    <location>
        <begin position="146"/>
        <end position="167"/>
    </location>
</feature>
<sequence>MVKKYIYSELYRIKHIRMYIALFFITILFPIATTAFLSIISLQQTEPTTKEFGLYSLYMLIFSGFYLAYPIVICANTVKPKYVERQILSSGITKNILYFSDLFYINIIQLIMLVLYSVSSIISTTLLLESAPGAEDSLDLVTVKEFIIIMCCIYITMILSSIVLYSLQLVLSNKIFATGLFMFLVYVIPLVIAQIRYFSDIADSVAQIIPFLQVAFFYKGDSPLSMVLLIHGIWIAVTIMICNTIYNKIEA</sequence>
<feature type="transmembrane region" description="Helical" evidence="1">
    <location>
        <begin position="96"/>
        <end position="118"/>
    </location>
</feature>
<evidence type="ECO:0000313" key="2">
    <source>
        <dbReference type="EMBL" id="XBC47444.1"/>
    </source>
</evidence>